<dbReference type="SUPFAM" id="SSF63829">
    <property type="entry name" value="Calcium-dependent phosphotriesterase"/>
    <property type="match status" value="1"/>
</dbReference>
<comment type="caution">
    <text evidence="4">The sequence shown here is derived from an EMBL/GenBank/DDBJ whole genome shotgun (WGS) entry which is preliminary data.</text>
</comment>
<proteinExistence type="predicted"/>
<evidence type="ECO:0000256" key="3">
    <source>
        <dbReference type="SAM" id="SignalP"/>
    </source>
</evidence>
<dbReference type="PANTHER" id="PTHR10009">
    <property type="entry name" value="PROTEIN YELLOW-RELATED"/>
    <property type="match status" value="1"/>
</dbReference>
<protein>
    <submittedName>
        <fullName evidence="4">Gluconolaconase</fullName>
    </submittedName>
</protein>
<dbReference type="OrthoDB" id="9797664at2"/>
<dbReference type="Pfam" id="PF03022">
    <property type="entry name" value="MRJP"/>
    <property type="match status" value="1"/>
</dbReference>
<dbReference type="PANTHER" id="PTHR10009:SF18">
    <property type="entry name" value="PROTEIN YELLOW-LIKE PROTEIN"/>
    <property type="match status" value="1"/>
</dbReference>
<comment type="subcellular location">
    <subcellularLocation>
        <location evidence="1">Secreted</location>
    </subcellularLocation>
</comment>
<dbReference type="Proteomes" id="UP000036890">
    <property type="component" value="Unassembled WGS sequence"/>
</dbReference>
<evidence type="ECO:0000313" key="5">
    <source>
        <dbReference type="Proteomes" id="UP000036890"/>
    </source>
</evidence>
<dbReference type="RefSeq" id="WP_010482163.1">
    <property type="nucleotide sequence ID" value="NZ_AJLO02000034.1"/>
</dbReference>
<name>A0A0L8A6Y1_9GAMM</name>
<feature type="chain" id="PRO_5005579947" evidence="3">
    <location>
        <begin position="24"/>
        <end position="389"/>
    </location>
</feature>
<keyword evidence="2" id="KW-0964">Secreted</keyword>
<dbReference type="InterPro" id="IPR017996">
    <property type="entry name" value="MRJP/yellow-related"/>
</dbReference>
<evidence type="ECO:0000256" key="2">
    <source>
        <dbReference type="ARBA" id="ARBA00022525"/>
    </source>
</evidence>
<dbReference type="AlphaFoldDB" id="A0A0L8A6Y1"/>
<feature type="signal peptide" evidence="3">
    <location>
        <begin position="1"/>
        <end position="23"/>
    </location>
</feature>
<dbReference type="EMBL" id="AJLO02000034">
    <property type="protein sequence ID" value="KOE98137.1"/>
    <property type="molecule type" value="Genomic_DNA"/>
</dbReference>
<evidence type="ECO:0000256" key="1">
    <source>
        <dbReference type="ARBA" id="ARBA00004613"/>
    </source>
</evidence>
<organism evidence="4 5">
    <name type="scientific">Stenotrophomonas geniculata N1</name>
    <dbReference type="NCBI Taxonomy" id="1167641"/>
    <lineage>
        <taxon>Bacteria</taxon>
        <taxon>Pseudomonadati</taxon>
        <taxon>Pseudomonadota</taxon>
        <taxon>Gammaproteobacteria</taxon>
        <taxon>Lysobacterales</taxon>
        <taxon>Lysobacteraceae</taxon>
        <taxon>Stenotrophomonas</taxon>
    </lineage>
</organism>
<sequence>MINCRIRSLAAAVLALASSPALALAGTPVLPSERSIGVIEPVARFEGAMPTSVAVSGTGRIFVNFPRWGDEVAYSVAEWRDGRAVPYPDARINRKDDPDPAAHFISVQSVVADGQGRLWVLDTAAPGFSAPQAGGAKLVAIDLATNTVAKTLVFPANVIDARTYVNDVRFDFRVGREGVAYVTDSSLSGIGGIIVIDLATGAASKRLIGHVSTSADPAFVPIVEGRQMRLRKADGSSAPFTVAADGIALSPDGSTLFYTPLSSRHLYSVPTALLRDPKVSEAALAAAVVDLGEKGASDGMEMDANGRLYASDYEHNAIHARDAQGRWTTVVHDPRILWPDTLSMGPDGYLYFTANQLHRQAGFNGGVDRRQAPYMVYRTRVDAKPAPTR</sequence>
<accession>A0A0L8A6Y1</accession>
<dbReference type="Gene3D" id="2.120.10.30">
    <property type="entry name" value="TolB, C-terminal domain"/>
    <property type="match status" value="1"/>
</dbReference>
<gene>
    <name evidence="4" type="ORF">W7K_16215</name>
</gene>
<dbReference type="InterPro" id="IPR011042">
    <property type="entry name" value="6-blade_b-propeller_TolB-like"/>
</dbReference>
<reference evidence="4 5" key="1">
    <citation type="journal article" date="2012" name="J. Bacteriol.">
        <title>Genome sequence of a novel nicotine-degrading strain, Pseudomonas geniculata N1.</title>
        <authorList>
            <person name="Tang H."/>
            <person name="Yu H."/>
            <person name="Tai C."/>
            <person name="Huang K."/>
            <person name="Liu Y."/>
            <person name="Wang L."/>
            <person name="Yao Y."/>
            <person name="Wu G."/>
            <person name="Xu P."/>
        </authorList>
    </citation>
    <scope>NUCLEOTIDE SEQUENCE [LARGE SCALE GENOMIC DNA]</scope>
    <source>
        <strain evidence="4 5">N1</strain>
    </source>
</reference>
<keyword evidence="3" id="KW-0732">Signal</keyword>
<evidence type="ECO:0000313" key="4">
    <source>
        <dbReference type="EMBL" id="KOE98137.1"/>
    </source>
</evidence>
<dbReference type="GO" id="GO:0005576">
    <property type="term" value="C:extracellular region"/>
    <property type="evidence" value="ECO:0007669"/>
    <property type="project" value="UniProtKB-SubCell"/>
</dbReference>